<dbReference type="PANTHER" id="PTHR23318:SF0">
    <property type="entry name" value="SERINE_THREONINE-PROTEIN PHOSPHATASE 4 REGULATORY SUBUNIT 3"/>
    <property type="match status" value="1"/>
</dbReference>
<dbReference type="VEuPathDB" id="AmoebaDB:FDP41_004810"/>
<name>A0A6A5BRU9_NAEFO</name>
<dbReference type="Proteomes" id="UP000444721">
    <property type="component" value="Unassembled WGS sequence"/>
</dbReference>
<evidence type="ECO:0000256" key="1">
    <source>
        <dbReference type="ARBA" id="ARBA00004123"/>
    </source>
</evidence>
<reference evidence="6 7" key="1">
    <citation type="journal article" date="2019" name="Sci. Rep.">
        <title>Nanopore sequencing improves the draft genome of the human pathogenic amoeba Naegleria fowleri.</title>
        <authorList>
            <person name="Liechti N."/>
            <person name="Schurch N."/>
            <person name="Bruggmann R."/>
            <person name="Wittwer M."/>
        </authorList>
    </citation>
    <scope>NUCLEOTIDE SEQUENCE [LARGE SCALE GENOMIC DNA]</scope>
    <source>
        <strain evidence="6 7">ATCC 30894</strain>
    </source>
</reference>
<dbReference type="InterPro" id="IPR051137">
    <property type="entry name" value="PP4R3-like"/>
</dbReference>
<proteinExistence type="predicted"/>
<dbReference type="Pfam" id="PF04802">
    <property type="entry name" value="PP4R3"/>
    <property type="match status" value="1"/>
</dbReference>
<sequence length="824" mass="94801">MSSSSQIFSNSQHSRKDETSEDDKTHHDETFTDNEEILEETLDFKDPLRRVKLYHLSDSGQWIDKGTGHVHCESQETSTEKNLVLISETSDDVILNSAISTDDIYQLQNSTLIVWSDPVMKIDMALSFQHTNGCVMIWNQIRKVQGKRPDGKEIVERNNQPEEDDELGDMGDDADDDLVNIGLNGSSLSIASTSSTIQKIELPEPSVKNLSSILSTILEHRFRVARYIKSDYISKLFDVFNECEDIDSVENCRILFKIFTNIISMDDPDILDILLSPNNIMKLIGVLEYDPDLPTKKANHRNYLQNVVVFKEVIPFNNPTILEKIHQTFRIQYIKETILASIIDDQTFAALSTIIGRNNITIITAIRDDQEFLTKVFSTLLSNDISVEKQKDLSKFLSEFFNLMKHQHINTRLEMYKKFITDYPLLDVAEKYLQSSIASIRHIYSEILISLAQTVHLSFLAEIKQRQMRNDFGFLRVVIKTIVCESELGIQDNLTEVIKLLMDPETLLSNSDQFIDQFYKHHIELVASPILSPETTINTFKKVSVRVSCIIHSLELLSFAVTNHKHRSKNFLISHDVISKAIHLLDVYKEKDLILSVIRFFKTIIGKNDLLLHNYILTHNLFDPVMEIWRKNATCYNLINSAIIDLFDMMTRLTNTTRLKQYCVERFRSDFEKVTYIETFSQLISQQEQKEKDENTEESQHDIEDDDAYFNDSYETQEESQHNTSLIAQESSPEHDMTTTGSNTTTPEEEDELFFSLANHKSSHNQDEDEYDDVYSESSAVTHIPKTHENEPLSPHKHLQISLKANTTSPTKGEVEPTAKKVKL</sequence>
<accession>A0A6A5BRU9</accession>
<evidence type="ECO:0000256" key="2">
    <source>
        <dbReference type="ARBA" id="ARBA00023242"/>
    </source>
</evidence>
<evidence type="ECO:0000256" key="3">
    <source>
        <dbReference type="SAM" id="MobiDB-lite"/>
    </source>
</evidence>
<comment type="subcellular location">
    <subcellularLocation>
        <location evidence="1">Nucleus</location>
    </subcellularLocation>
</comment>
<gene>
    <name evidence="6" type="ORF">FDP41_004810</name>
</gene>
<feature type="compositionally biased region" description="Basic and acidic residues" evidence="3">
    <location>
        <begin position="148"/>
        <end position="160"/>
    </location>
</feature>
<dbReference type="Gene3D" id="2.30.29.30">
    <property type="entry name" value="Pleckstrin-homology domain (PH domain)/Phosphotyrosine-binding domain (PTB)"/>
    <property type="match status" value="1"/>
</dbReference>
<dbReference type="GO" id="GO:0005654">
    <property type="term" value="C:nucleoplasm"/>
    <property type="evidence" value="ECO:0007669"/>
    <property type="project" value="TreeGrafter"/>
</dbReference>
<protein>
    <submittedName>
        <fullName evidence="6">Uncharacterized protein</fullName>
    </submittedName>
</protein>
<feature type="compositionally biased region" description="Low complexity" evidence="3">
    <location>
        <begin position="1"/>
        <end position="12"/>
    </location>
</feature>
<dbReference type="VEuPathDB" id="AmoebaDB:NfTy_085470"/>
<dbReference type="InterPro" id="IPR055236">
    <property type="entry name" value="EVH1_PP4R3"/>
</dbReference>
<feature type="region of interest" description="Disordered" evidence="3">
    <location>
        <begin position="685"/>
        <end position="747"/>
    </location>
</feature>
<feature type="domain" description="PP4R3 EVH1-like" evidence="5">
    <location>
        <begin position="49"/>
        <end position="145"/>
    </location>
</feature>
<dbReference type="OMA" id="ALMTHNN"/>
<dbReference type="OrthoDB" id="27483at2759"/>
<dbReference type="PANTHER" id="PTHR23318">
    <property type="entry name" value="ATP SYNTHASE GAMMA-RELATED"/>
    <property type="match status" value="1"/>
</dbReference>
<dbReference type="VEuPathDB" id="AmoebaDB:NF0096780"/>
<dbReference type="GO" id="GO:0072542">
    <property type="term" value="F:protein phosphatase activator activity"/>
    <property type="evidence" value="ECO:0007669"/>
    <property type="project" value="TreeGrafter"/>
</dbReference>
<feature type="domain" description="Serine/threonine-protein phosphatase 4 regulatory subunit 3-like central" evidence="4">
    <location>
        <begin position="212"/>
        <end position="689"/>
    </location>
</feature>
<feature type="region of interest" description="Disordered" evidence="3">
    <location>
        <begin position="148"/>
        <end position="169"/>
    </location>
</feature>
<feature type="compositionally biased region" description="Basic and acidic residues" evidence="3">
    <location>
        <begin position="688"/>
        <end position="702"/>
    </location>
</feature>
<evidence type="ECO:0000259" key="5">
    <source>
        <dbReference type="Pfam" id="PF22972"/>
    </source>
</evidence>
<evidence type="ECO:0000313" key="7">
    <source>
        <dbReference type="Proteomes" id="UP000444721"/>
    </source>
</evidence>
<dbReference type="GeneID" id="68112028"/>
<keyword evidence="2" id="KW-0539">Nucleus</keyword>
<comment type="caution">
    <text evidence="6">The sequence shown here is derived from an EMBL/GenBank/DDBJ whole genome shotgun (WGS) entry which is preliminary data.</text>
</comment>
<dbReference type="EMBL" id="VFQX01000041">
    <property type="protein sequence ID" value="KAF0976135.1"/>
    <property type="molecule type" value="Genomic_DNA"/>
</dbReference>
<evidence type="ECO:0000313" key="6">
    <source>
        <dbReference type="EMBL" id="KAF0976135.1"/>
    </source>
</evidence>
<feature type="region of interest" description="Disordered" evidence="3">
    <location>
        <begin position="801"/>
        <end position="824"/>
    </location>
</feature>
<dbReference type="SUPFAM" id="SSF50729">
    <property type="entry name" value="PH domain-like"/>
    <property type="match status" value="1"/>
</dbReference>
<feature type="compositionally biased region" description="Polar residues" evidence="3">
    <location>
        <begin position="722"/>
        <end position="731"/>
    </location>
</feature>
<dbReference type="RefSeq" id="XP_044560848.1">
    <property type="nucleotide sequence ID" value="XM_044708266.1"/>
</dbReference>
<feature type="region of interest" description="Disordered" evidence="3">
    <location>
        <begin position="1"/>
        <end position="33"/>
    </location>
</feature>
<dbReference type="InterPro" id="IPR011993">
    <property type="entry name" value="PH-like_dom_sf"/>
</dbReference>
<dbReference type="InterPro" id="IPR006887">
    <property type="entry name" value="P4R3-like_central_dom"/>
</dbReference>
<feature type="compositionally biased region" description="Basic and acidic residues" evidence="3">
    <location>
        <begin position="14"/>
        <end position="30"/>
    </location>
</feature>
<dbReference type="GO" id="GO:0030289">
    <property type="term" value="C:protein phosphatase 4 complex"/>
    <property type="evidence" value="ECO:0007669"/>
    <property type="project" value="TreeGrafter"/>
</dbReference>
<dbReference type="Pfam" id="PF22972">
    <property type="entry name" value="EVH1_PP4R3"/>
    <property type="match status" value="1"/>
</dbReference>
<feature type="compositionally biased region" description="Basic and acidic residues" evidence="3">
    <location>
        <begin position="813"/>
        <end position="824"/>
    </location>
</feature>
<keyword evidence="7" id="KW-1185">Reference proteome</keyword>
<evidence type="ECO:0000259" key="4">
    <source>
        <dbReference type="Pfam" id="PF04802"/>
    </source>
</evidence>
<organism evidence="6 7">
    <name type="scientific">Naegleria fowleri</name>
    <name type="common">Brain eating amoeba</name>
    <dbReference type="NCBI Taxonomy" id="5763"/>
    <lineage>
        <taxon>Eukaryota</taxon>
        <taxon>Discoba</taxon>
        <taxon>Heterolobosea</taxon>
        <taxon>Tetramitia</taxon>
        <taxon>Eutetramitia</taxon>
        <taxon>Vahlkampfiidae</taxon>
        <taxon>Naegleria</taxon>
    </lineage>
</organism>
<dbReference type="AlphaFoldDB" id="A0A6A5BRU9"/>